<organism evidence="1">
    <name type="scientific">viral metagenome</name>
    <dbReference type="NCBI Taxonomy" id="1070528"/>
    <lineage>
        <taxon>unclassified sequences</taxon>
        <taxon>metagenomes</taxon>
        <taxon>organismal metagenomes</taxon>
    </lineage>
</organism>
<reference evidence="1" key="1">
    <citation type="journal article" date="2020" name="Nature">
        <title>Giant virus diversity and host interactions through global metagenomics.</title>
        <authorList>
            <person name="Schulz F."/>
            <person name="Roux S."/>
            <person name="Paez-Espino D."/>
            <person name="Jungbluth S."/>
            <person name="Walsh D.A."/>
            <person name="Denef V.J."/>
            <person name="McMahon K.D."/>
            <person name="Konstantinidis K.T."/>
            <person name="Eloe-Fadrosh E.A."/>
            <person name="Kyrpides N.C."/>
            <person name="Woyke T."/>
        </authorList>
    </citation>
    <scope>NUCLEOTIDE SEQUENCE</scope>
    <source>
        <strain evidence="1">GVMAG-M-3300018428-16</strain>
    </source>
</reference>
<protein>
    <submittedName>
        <fullName evidence="1">Uncharacterized protein</fullName>
    </submittedName>
</protein>
<proteinExistence type="predicted"/>
<name>A0A6C0BU56_9ZZZZ</name>
<evidence type="ECO:0000313" key="1">
    <source>
        <dbReference type="EMBL" id="QHS94948.1"/>
    </source>
</evidence>
<dbReference type="AlphaFoldDB" id="A0A6C0BU56"/>
<sequence>MKTLLIHLQKSIKSPLVIFNKNNSLTIFGVNKIEYNPRVSKHYSDNGIIPKTDVNTNIIHYPSYDEKMIERIVRNGGL</sequence>
<dbReference type="EMBL" id="MN739235">
    <property type="protein sequence ID" value="QHS94948.1"/>
    <property type="molecule type" value="Genomic_DNA"/>
</dbReference>
<accession>A0A6C0BU56</accession>